<evidence type="ECO:0000256" key="1">
    <source>
        <dbReference type="ARBA" id="ARBA00022574"/>
    </source>
</evidence>
<dbReference type="EMBL" id="KV784375">
    <property type="protein sequence ID" value="OEU09370.1"/>
    <property type="molecule type" value="Genomic_DNA"/>
</dbReference>
<feature type="repeat" description="WD" evidence="3">
    <location>
        <begin position="147"/>
        <end position="189"/>
    </location>
</feature>
<dbReference type="PANTHER" id="PTHR44675:SF1">
    <property type="entry name" value="P21-ACTIVATED PROTEIN KINASE-INTERACTING PROTEIN 1"/>
    <property type="match status" value="1"/>
</dbReference>
<dbReference type="PROSITE" id="PS00678">
    <property type="entry name" value="WD_REPEATS_1"/>
    <property type="match status" value="1"/>
</dbReference>
<keyword evidence="1 3" id="KW-0853">WD repeat</keyword>
<evidence type="ECO:0000256" key="3">
    <source>
        <dbReference type="PROSITE-ProRule" id="PRU00221"/>
    </source>
</evidence>
<reference evidence="5 6" key="1">
    <citation type="submission" date="2016-09" db="EMBL/GenBank/DDBJ databases">
        <title>Extensive genetic diversity and differential bi-allelic expression allows diatom success in the polar Southern Ocean.</title>
        <authorList>
            <consortium name="DOE Joint Genome Institute"/>
            <person name="Mock T."/>
            <person name="Otillar R.P."/>
            <person name="Strauss J."/>
            <person name="Dupont C."/>
            <person name="Frickenhaus S."/>
            <person name="Maumus F."/>
            <person name="Mcmullan M."/>
            <person name="Sanges R."/>
            <person name="Schmutz J."/>
            <person name="Toseland A."/>
            <person name="Valas R."/>
            <person name="Veluchamy A."/>
            <person name="Ward B.J."/>
            <person name="Allen A."/>
            <person name="Barry K."/>
            <person name="Falciatore A."/>
            <person name="Ferrante M."/>
            <person name="Fortunato A.E."/>
            <person name="Gloeckner G."/>
            <person name="Gruber A."/>
            <person name="Hipkin R."/>
            <person name="Janech M."/>
            <person name="Kroth P."/>
            <person name="Leese F."/>
            <person name="Lindquist E."/>
            <person name="Lyon B.R."/>
            <person name="Martin J."/>
            <person name="Mayer C."/>
            <person name="Parker M."/>
            <person name="Quesneville H."/>
            <person name="Raymond J."/>
            <person name="Uhlig C."/>
            <person name="Valentin K.U."/>
            <person name="Worden A.Z."/>
            <person name="Armbrust E.V."/>
            <person name="Bowler C."/>
            <person name="Green B."/>
            <person name="Moulton V."/>
            <person name="Van Oosterhout C."/>
            <person name="Grigoriev I."/>
        </authorList>
    </citation>
    <scope>NUCLEOTIDE SEQUENCE [LARGE SCALE GENOMIC DNA]</scope>
    <source>
        <strain evidence="5 6">CCMP1102</strain>
    </source>
</reference>
<dbReference type="InterPro" id="IPR051959">
    <property type="entry name" value="PAK1-Kinase_Regulator"/>
</dbReference>
<dbReference type="Proteomes" id="UP000095751">
    <property type="component" value="Unassembled WGS sequence"/>
</dbReference>
<sequence>MVGCAPRTIRLVIAAGTYDGVLAGWEFRDPNDESTNTTKTKDVPLTLGFATTVHEGSIRSLCIAGNAKKNEPGSLLSCGYDETMKTHDWNKRQTSSGEVRTPSGFGTPMCSAFAPPTDQSTHCIVGFNNEGKICIYKKRDWSIQHVLAGHDGGVGALAVHPTGKLALSGGVSDGKLKLWDLTKGRLSFVQKIDPSATRNGSAHYDPISSVIWSPNGDFYALSHGSHITVREVASGRALLDVELPSKVNQVVLMVGPEGLFVAAACNDGSLPVLAVEDDGESRRAIMAIEPVDSHLAREERFKCIQSVREYYVVTANSAGVVSLMNLQGAINMIMSDPEEEDTNSNSDDDDESGDGDDEDDNDDSTELAVEIIESVRLGTGARITCLAAWCKTKETQIEEEQQQQIEEQKKQEVILRKMREYEAERIAPKRTRPVYSKADDMMDEEDVKKARTLVAKAKKLKGKREKKVKKTKTK</sequence>
<proteinExistence type="predicted"/>
<evidence type="ECO:0000313" key="5">
    <source>
        <dbReference type="EMBL" id="OEU09370.1"/>
    </source>
</evidence>
<dbReference type="Gene3D" id="2.130.10.10">
    <property type="entry name" value="YVTN repeat-like/Quinoprotein amine dehydrogenase"/>
    <property type="match status" value="1"/>
</dbReference>
<dbReference type="PROSITE" id="PS50082">
    <property type="entry name" value="WD_REPEATS_2"/>
    <property type="match status" value="1"/>
</dbReference>
<feature type="region of interest" description="Disordered" evidence="4">
    <location>
        <begin position="337"/>
        <end position="364"/>
    </location>
</feature>
<dbReference type="InterPro" id="IPR015943">
    <property type="entry name" value="WD40/YVTN_repeat-like_dom_sf"/>
</dbReference>
<dbReference type="AlphaFoldDB" id="A0A1E7ETL8"/>
<dbReference type="SMART" id="SM00320">
    <property type="entry name" value="WD40"/>
    <property type="match status" value="3"/>
</dbReference>
<dbReference type="InterPro" id="IPR019775">
    <property type="entry name" value="WD40_repeat_CS"/>
</dbReference>
<keyword evidence="2" id="KW-0677">Repeat</keyword>
<evidence type="ECO:0000313" key="6">
    <source>
        <dbReference type="Proteomes" id="UP000095751"/>
    </source>
</evidence>
<accession>A0A1E7ETL8</accession>
<dbReference type="InParanoid" id="A0A1E7ETL8"/>
<dbReference type="PROSITE" id="PS50294">
    <property type="entry name" value="WD_REPEATS_REGION"/>
    <property type="match status" value="1"/>
</dbReference>
<evidence type="ECO:0000256" key="2">
    <source>
        <dbReference type="ARBA" id="ARBA00022737"/>
    </source>
</evidence>
<dbReference type="InterPro" id="IPR036322">
    <property type="entry name" value="WD40_repeat_dom_sf"/>
</dbReference>
<protein>
    <submittedName>
        <fullName evidence="5">WD40 repeat-like protein</fullName>
    </submittedName>
</protein>
<dbReference type="InterPro" id="IPR001680">
    <property type="entry name" value="WD40_rpt"/>
</dbReference>
<dbReference type="KEGG" id="fcy:FRACYDRAFT_228652"/>
<organism evidence="5 6">
    <name type="scientific">Fragilariopsis cylindrus CCMP1102</name>
    <dbReference type="NCBI Taxonomy" id="635003"/>
    <lineage>
        <taxon>Eukaryota</taxon>
        <taxon>Sar</taxon>
        <taxon>Stramenopiles</taxon>
        <taxon>Ochrophyta</taxon>
        <taxon>Bacillariophyta</taxon>
        <taxon>Bacillariophyceae</taxon>
        <taxon>Bacillariophycidae</taxon>
        <taxon>Bacillariales</taxon>
        <taxon>Bacillariaceae</taxon>
        <taxon>Fragilariopsis</taxon>
    </lineage>
</organism>
<name>A0A1E7ETL8_9STRA</name>
<dbReference type="SUPFAM" id="SSF50978">
    <property type="entry name" value="WD40 repeat-like"/>
    <property type="match status" value="1"/>
</dbReference>
<dbReference type="OrthoDB" id="308449at2759"/>
<evidence type="ECO:0000256" key="4">
    <source>
        <dbReference type="SAM" id="MobiDB-lite"/>
    </source>
</evidence>
<gene>
    <name evidence="5" type="ORF">FRACYDRAFT_228652</name>
</gene>
<dbReference type="Pfam" id="PF00400">
    <property type="entry name" value="WD40"/>
    <property type="match status" value="1"/>
</dbReference>
<dbReference type="PANTHER" id="PTHR44675">
    <property type="entry name" value="PAK1 INTERACTING PROTEIN 1"/>
    <property type="match status" value="1"/>
</dbReference>
<keyword evidence="6" id="KW-1185">Reference proteome</keyword>